<sequence>MCLSKVVRALFLINDAKVQKIFQTTKYFSHFFNQKAKIFWLFISCAKNSNSMAPNFTDFAQISTISFPVLTTTPHAARRNFSVIYTLTTLFAEYYILLYIL</sequence>
<reference evidence="2 3" key="1">
    <citation type="submission" date="2016-10" db="EMBL/GenBank/DDBJ databases">
        <authorList>
            <person name="de Groot N.N."/>
        </authorList>
    </citation>
    <scope>NUCLEOTIDE SEQUENCE [LARGE SCALE GENOMIC DNA]</scope>
    <source>
        <strain evidence="2 3">D31d</strain>
    </source>
</reference>
<dbReference type="Proteomes" id="UP000182257">
    <property type="component" value="Unassembled WGS sequence"/>
</dbReference>
<keyword evidence="1" id="KW-0812">Transmembrane</keyword>
<proteinExistence type="predicted"/>
<accession>A0A1H4EBN3</accession>
<organism evidence="2 3">
    <name type="scientific">Xylanibacter ruminicola</name>
    <name type="common">Prevotella ruminicola</name>
    <dbReference type="NCBI Taxonomy" id="839"/>
    <lineage>
        <taxon>Bacteria</taxon>
        <taxon>Pseudomonadati</taxon>
        <taxon>Bacteroidota</taxon>
        <taxon>Bacteroidia</taxon>
        <taxon>Bacteroidales</taxon>
        <taxon>Prevotellaceae</taxon>
        <taxon>Xylanibacter</taxon>
    </lineage>
</organism>
<keyword evidence="1" id="KW-1133">Transmembrane helix</keyword>
<dbReference type="AlphaFoldDB" id="A0A1H4EBN3"/>
<keyword evidence="1" id="KW-0472">Membrane</keyword>
<dbReference type="EMBL" id="FNRF01000005">
    <property type="protein sequence ID" value="SEA82346.1"/>
    <property type="molecule type" value="Genomic_DNA"/>
</dbReference>
<feature type="transmembrane region" description="Helical" evidence="1">
    <location>
        <begin position="83"/>
        <end position="100"/>
    </location>
</feature>
<protein>
    <submittedName>
        <fullName evidence="2">Uncharacterized protein</fullName>
    </submittedName>
</protein>
<evidence type="ECO:0000313" key="2">
    <source>
        <dbReference type="EMBL" id="SEA82346.1"/>
    </source>
</evidence>
<gene>
    <name evidence="2" type="ORF">SAMN05216462_2699</name>
</gene>
<evidence type="ECO:0000256" key="1">
    <source>
        <dbReference type="SAM" id="Phobius"/>
    </source>
</evidence>
<evidence type="ECO:0000313" key="3">
    <source>
        <dbReference type="Proteomes" id="UP000182257"/>
    </source>
</evidence>
<name>A0A1H4EBN3_XYLRU</name>